<comment type="caution">
    <text evidence="1">The sequence shown here is derived from an EMBL/GenBank/DDBJ whole genome shotgun (WGS) entry which is preliminary data.</text>
</comment>
<name>X1HEQ1_9ZZZZ</name>
<dbReference type="AlphaFoldDB" id="X1HEQ1"/>
<organism evidence="1">
    <name type="scientific">marine sediment metagenome</name>
    <dbReference type="NCBI Taxonomy" id="412755"/>
    <lineage>
        <taxon>unclassified sequences</taxon>
        <taxon>metagenomes</taxon>
        <taxon>ecological metagenomes</taxon>
    </lineage>
</organism>
<accession>X1HEQ1</accession>
<evidence type="ECO:0000313" key="1">
    <source>
        <dbReference type="EMBL" id="GAH43778.1"/>
    </source>
</evidence>
<feature type="non-terminal residue" evidence="1">
    <location>
        <position position="1"/>
    </location>
</feature>
<gene>
    <name evidence="1" type="ORF">S03H2_11729</name>
</gene>
<reference evidence="1" key="1">
    <citation type="journal article" date="2014" name="Front. Microbiol.">
        <title>High frequency of phylogenetically diverse reductive dehalogenase-homologous genes in deep subseafloor sedimentary metagenomes.</title>
        <authorList>
            <person name="Kawai M."/>
            <person name="Futagami T."/>
            <person name="Toyoda A."/>
            <person name="Takaki Y."/>
            <person name="Nishi S."/>
            <person name="Hori S."/>
            <person name="Arai W."/>
            <person name="Tsubouchi T."/>
            <person name="Morono Y."/>
            <person name="Uchiyama I."/>
            <person name="Ito T."/>
            <person name="Fujiyama A."/>
            <person name="Inagaki F."/>
            <person name="Takami H."/>
        </authorList>
    </citation>
    <scope>NUCLEOTIDE SEQUENCE</scope>
    <source>
        <strain evidence="1">Expedition CK06-06</strain>
    </source>
</reference>
<dbReference type="EMBL" id="BARU01005975">
    <property type="protein sequence ID" value="GAH43778.1"/>
    <property type="molecule type" value="Genomic_DNA"/>
</dbReference>
<sequence length="467" mass="52586">SGLEGYTDLVMESPQIADLKKRFDDINTKTSQIIKGQVSDLKNEFENIKSTVSQNLQKLRLGVISQTVEQVIDKVVNAKLKDISDNINVQLSVSQVAFSDELKKATQGVDSELISKLKESLKSTLENIDGITSKVEEDKEKVYADITENFNRAIKMAEEKIEGISGTTFQSLGNLKDVFYDQIVATLDNTLEDILNKLERSEKVTSEFWEQAKTGRSITMKDIWFIRSPEAAKAHISDEISKAKMRILLVAPQISDIDLNAIMERPSRINFRIAANIDFNNPEHAAVIQQLDKMDNVDYRHRSLQNLWGINRDYEEVIVCVLSKAEVRGESITEIAGIGSIIEEHIKIFVPILEESWMGARKEVMHAIKSSIVQETPPQKEHVKLKPIVQIPKVIAPPEKEVPVPTTTPSGEKSLLTKQFDLIFDNVDSLMGIELSSALEKFQSEYIKETGYNSVFSDFKSKNAIEI</sequence>
<feature type="non-terminal residue" evidence="1">
    <location>
        <position position="467"/>
    </location>
</feature>
<protein>
    <submittedName>
        <fullName evidence="1">Uncharacterized protein</fullName>
    </submittedName>
</protein>
<proteinExistence type="predicted"/>